<keyword evidence="9" id="KW-0539">Nucleus</keyword>
<name>A0A9N9S0S2_9DIPT</name>
<dbReference type="SUPFAM" id="SSF57667">
    <property type="entry name" value="beta-beta-alpha zinc fingers"/>
    <property type="match status" value="2"/>
</dbReference>
<feature type="compositionally biased region" description="Basic residues" evidence="11">
    <location>
        <begin position="343"/>
        <end position="361"/>
    </location>
</feature>
<sequence>MVEKSDTENSSTMDDNENYLELSKMNFSPFHFHQANVNVNQFAKFAQNLPTPSQVLSLVSGSDGNVQFLQAQPQMTTPQTTLNPTQTYITLPITIPPAKPGDATQTFQIQVLNPNPVPPKFQIPIAGLQQHGTTVLTVAYSPQDGEIVPNQTEGAPVTVLAAIQPQDLQLLAQQNGLAAQQHLQQTLQAQLHHHQQQQQQQQQHQQGSDSDENHEKEFTRIIKTEPSFWGQSPITISTAPNAITTDLSEFFHTRSINMQPYLKFNTEGINIKKELYNDAITQIQLTDNNNVLSINNNFNSDNSNNHIGSSNNLDDEEQNPDIESTSQHENGDEEKIELDANGKVKKKRKIKKKAPKPKRPKPGQVHIATAIDGTILFCCPECSMAYPEKESLEQHLAVHKIERRYICDICGAGLKRKEHLERHKLGHNPERPYVCNVCMKGFKRKEHLNLHIVIHSGLKTEICSECGKGFYRKDHLRKHIKSHQTKRAKEEANAANAIQQSTTESTSNCEILPIIKREVTSPNCSPNQQSSEEMSTNTAVSIPQYTLPREVTIHVTSNNTTLPVQIQLPQLITTSTPSGEVIVKIPDS</sequence>
<evidence type="ECO:0000256" key="11">
    <source>
        <dbReference type="SAM" id="MobiDB-lite"/>
    </source>
</evidence>
<keyword evidence="14" id="KW-1185">Reference proteome</keyword>
<reference evidence="13" key="1">
    <citation type="submission" date="2022-01" db="EMBL/GenBank/DDBJ databases">
        <authorList>
            <person name="King R."/>
        </authorList>
    </citation>
    <scope>NUCLEOTIDE SEQUENCE</scope>
</reference>
<organism evidence="13 14">
    <name type="scientific">Chironomus riparius</name>
    <dbReference type="NCBI Taxonomy" id="315576"/>
    <lineage>
        <taxon>Eukaryota</taxon>
        <taxon>Metazoa</taxon>
        <taxon>Ecdysozoa</taxon>
        <taxon>Arthropoda</taxon>
        <taxon>Hexapoda</taxon>
        <taxon>Insecta</taxon>
        <taxon>Pterygota</taxon>
        <taxon>Neoptera</taxon>
        <taxon>Endopterygota</taxon>
        <taxon>Diptera</taxon>
        <taxon>Nematocera</taxon>
        <taxon>Chironomoidea</taxon>
        <taxon>Chironomidae</taxon>
        <taxon>Chironominae</taxon>
        <taxon>Chironomus</taxon>
    </lineage>
</organism>
<keyword evidence="3" id="KW-0677">Repeat</keyword>
<feature type="region of interest" description="Disordered" evidence="11">
    <location>
        <begin position="188"/>
        <end position="216"/>
    </location>
</feature>
<dbReference type="GO" id="GO:0005634">
    <property type="term" value="C:nucleus"/>
    <property type="evidence" value="ECO:0007669"/>
    <property type="project" value="UniProtKB-SubCell"/>
</dbReference>
<dbReference type="Gene3D" id="3.30.160.60">
    <property type="entry name" value="Classic Zinc Finger"/>
    <property type="match status" value="3"/>
</dbReference>
<dbReference type="OrthoDB" id="10072647at2759"/>
<dbReference type="FunFam" id="3.30.160.60:FF:000100">
    <property type="entry name" value="Zinc finger 45-like"/>
    <property type="match status" value="1"/>
</dbReference>
<proteinExistence type="predicted"/>
<feature type="domain" description="C2H2-type" evidence="12">
    <location>
        <begin position="377"/>
        <end position="404"/>
    </location>
</feature>
<accession>A0A9N9S0S2</accession>
<evidence type="ECO:0000256" key="9">
    <source>
        <dbReference type="ARBA" id="ARBA00023242"/>
    </source>
</evidence>
<evidence type="ECO:0000256" key="2">
    <source>
        <dbReference type="ARBA" id="ARBA00022723"/>
    </source>
</evidence>
<dbReference type="GO" id="GO:0008270">
    <property type="term" value="F:zinc ion binding"/>
    <property type="evidence" value="ECO:0007669"/>
    <property type="project" value="UniProtKB-KW"/>
</dbReference>
<dbReference type="AlphaFoldDB" id="A0A9N9S0S2"/>
<feature type="domain" description="C2H2-type" evidence="12">
    <location>
        <begin position="461"/>
        <end position="488"/>
    </location>
</feature>
<dbReference type="InterPro" id="IPR013087">
    <property type="entry name" value="Znf_C2H2_type"/>
</dbReference>
<evidence type="ECO:0000256" key="7">
    <source>
        <dbReference type="ARBA" id="ARBA00023125"/>
    </source>
</evidence>
<evidence type="ECO:0000256" key="5">
    <source>
        <dbReference type="ARBA" id="ARBA00022833"/>
    </source>
</evidence>
<comment type="subcellular location">
    <subcellularLocation>
        <location evidence="1">Nucleus</location>
    </subcellularLocation>
</comment>
<keyword evidence="4 10" id="KW-0863">Zinc-finger</keyword>
<dbReference type="FunFam" id="3.30.160.60:FF:001269">
    <property type="entry name" value="Zinc finger protein"/>
    <property type="match status" value="1"/>
</dbReference>
<dbReference type="InterPro" id="IPR050331">
    <property type="entry name" value="Zinc_finger"/>
</dbReference>
<evidence type="ECO:0000313" key="13">
    <source>
        <dbReference type="EMBL" id="CAG9806736.1"/>
    </source>
</evidence>
<keyword evidence="5" id="KW-0862">Zinc</keyword>
<evidence type="ECO:0000256" key="4">
    <source>
        <dbReference type="ARBA" id="ARBA00022771"/>
    </source>
</evidence>
<evidence type="ECO:0000313" key="14">
    <source>
        <dbReference type="Proteomes" id="UP001153620"/>
    </source>
</evidence>
<keyword evidence="8" id="KW-0804">Transcription</keyword>
<feature type="region of interest" description="Disordered" evidence="11">
    <location>
        <begin position="301"/>
        <end position="364"/>
    </location>
</feature>
<evidence type="ECO:0000256" key="3">
    <source>
        <dbReference type="ARBA" id="ARBA00022737"/>
    </source>
</evidence>
<protein>
    <recommendedName>
        <fullName evidence="12">C2H2-type domain-containing protein</fullName>
    </recommendedName>
</protein>
<reference evidence="13" key="2">
    <citation type="submission" date="2022-10" db="EMBL/GenBank/DDBJ databases">
        <authorList>
            <consortium name="ENA_rothamsted_submissions"/>
            <consortium name="culmorum"/>
            <person name="King R."/>
        </authorList>
    </citation>
    <scope>NUCLEOTIDE SEQUENCE</scope>
</reference>
<dbReference type="SMART" id="SM00355">
    <property type="entry name" value="ZnF_C2H2"/>
    <property type="match status" value="4"/>
</dbReference>
<keyword evidence="7" id="KW-0238">DNA-binding</keyword>
<dbReference type="EMBL" id="OU895879">
    <property type="protein sequence ID" value="CAG9806736.1"/>
    <property type="molecule type" value="Genomic_DNA"/>
</dbReference>
<feature type="compositionally biased region" description="Low complexity" evidence="11">
    <location>
        <begin position="188"/>
        <end position="206"/>
    </location>
</feature>
<dbReference type="GO" id="GO:0003677">
    <property type="term" value="F:DNA binding"/>
    <property type="evidence" value="ECO:0007669"/>
    <property type="project" value="UniProtKB-KW"/>
</dbReference>
<gene>
    <name evidence="13" type="ORF">CHIRRI_LOCUS9590</name>
</gene>
<evidence type="ECO:0000256" key="8">
    <source>
        <dbReference type="ARBA" id="ARBA00023163"/>
    </source>
</evidence>
<dbReference type="InterPro" id="IPR036236">
    <property type="entry name" value="Znf_C2H2_sf"/>
</dbReference>
<dbReference type="PANTHER" id="PTHR16515">
    <property type="entry name" value="PR DOMAIN ZINC FINGER PROTEIN"/>
    <property type="match status" value="1"/>
</dbReference>
<dbReference type="PANTHER" id="PTHR16515:SF49">
    <property type="entry name" value="GASTRULA ZINC FINGER PROTEIN XLCGF49.1-LIKE-RELATED"/>
    <property type="match status" value="1"/>
</dbReference>
<keyword evidence="2" id="KW-0479">Metal-binding</keyword>
<feature type="domain" description="C2H2-type" evidence="12">
    <location>
        <begin position="433"/>
        <end position="460"/>
    </location>
</feature>
<evidence type="ECO:0000256" key="1">
    <source>
        <dbReference type="ARBA" id="ARBA00004123"/>
    </source>
</evidence>
<evidence type="ECO:0000256" key="10">
    <source>
        <dbReference type="PROSITE-ProRule" id="PRU00042"/>
    </source>
</evidence>
<keyword evidence="6" id="KW-0805">Transcription regulation</keyword>
<evidence type="ECO:0000256" key="6">
    <source>
        <dbReference type="ARBA" id="ARBA00023015"/>
    </source>
</evidence>
<feature type="domain" description="C2H2-type" evidence="12">
    <location>
        <begin position="405"/>
        <end position="432"/>
    </location>
</feature>
<dbReference type="GO" id="GO:0010468">
    <property type="term" value="P:regulation of gene expression"/>
    <property type="evidence" value="ECO:0007669"/>
    <property type="project" value="TreeGrafter"/>
</dbReference>
<dbReference type="PROSITE" id="PS50157">
    <property type="entry name" value="ZINC_FINGER_C2H2_2"/>
    <property type="match status" value="4"/>
</dbReference>
<dbReference type="Pfam" id="PF00096">
    <property type="entry name" value="zf-C2H2"/>
    <property type="match status" value="3"/>
</dbReference>
<evidence type="ECO:0000259" key="12">
    <source>
        <dbReference type="PROSITE" id="PS50157"/>
    </source>
</evidence>
<dbReference type="Proteomes" id="UP001153620">
    <property type="component" value="Chromosome 3"/>
</dbReference>
<dbReference type="PROSITE" id="PS00028">
    <property type="entry name" value="ZINC_FINGER_C2H2_1"/>
    <property type="match status" value="4"/>
</dbReference>